<keyword evidence="2" id="KW-1185">Reference proteome</keyword>
<comment type="caution">
    <text evidence="1">The sequence shown here is derived from an EMBL/GenBank/DDBJ whole genome shotgun (WGS) entry which is preliminary data.</text>
</comment>
<dbReference type="EMBL" id="JAAKZZ010000510">
    <property type="protein sequence ID" value="NGO72669.1"/>
    <property type="molecule type" value="Genomic_DNA"/>
</dbReference>
<protein>
    <recommendedName>
        <fullName evidence="3">Helix-turn-helix domain-containing protein</fullName>
    </recommendedName>
</protein>
<gene>
    <name evidence="1" type="ORF">G5C65_30830</name>
</gene>
<reference evidence="1 2" key="1">
    <citation type="submission" date="2020-02" db="EMBL/GenBank/DDBJ databases">
        <title>Whole-genome analyses of novel actinobacteria.</title>
        <authorList>
            <person name="Sahin N."/>
            <person name="Tatar D."/>
        </authorList>
    </citation>
    <scope>NUCLEOTIDE SEQUENCE [LARGE SCALE GENOMIC DNA]</scope>
    <source>
        <strain evidence="1 2">SB3404</strain>
    </source>
</reference>
<evidence type="ECO:0008006" key="3">
    <source>
        <dbReference type="Google" id="ProtNLM"/>
    </source>
</evidence>
<evidence type="ECO:0000313" key="2">
    <source>
        <dbReference type="Proteomes" id="UP000477722"/>
    </source>
</evidence>
<proteinExistence type="predicted"/>
<accession>A0A6G4X556</accession>
<dbReference type="Proteomes" id="UP000477722">
    <property type="component" value="Unassembled WGS sequence"/>
</dbReference>
<dbReference type="AlphaFoldDB" id="A0A6G4X556"/>
<name>A0A6G4X556_9ACTN</name>
<dbReference type="RefSeq" id="WP_165302346.1">
    <property type="nucleotide sequence ID" value="NZ_JAAKZZ010000510.1"/>
</dbReference>
<evidence type="ECO:0000313" key="1">
    <source>
        <dbReference type="EMBL" id="NGO72669.1"/>
    </source>
</evidence>
<sequence length="169" mass="17753">MTASAPPPSPAAAADAAAFVAALGRLKVWSGLSYRQLERRATDAGHWLPYSTASTALGRDRLPREELVVAFVRACGLGDEEAARWAAARRRIAVDAYDAGVPAASPPAPGGAARGRLRGRLRGRWRGAPVRRWAVAATVVLVGAAVFGVSTDDEVVQEDSAGRQVRVAE</sequence>
<organism evidence="1 2">
    <name type="scientific">Streptomyces boncukensis</name>
    <dbReference type="NCBI Taxonomy" id="2711219"/>
    <lineage>
        <taxon>Bacteria</taxon>
        <taxon>Bacillati</taxon>
        <taxon>Actinomycetota</taxon>
        <taxon>Actinomycetes</taxon>
        <taxon>Kitasatosporales</taxon>
        <taxon>Streptomycetaceae</taxon>
        <taxon>Streptomyces</taxon>
    </lineage>
</organism>